<accession>A0A822XJD5</accession>
<evidence type="ECO:0000313" key="2">
    <source>
        <dbReference type="Proteomes" id="UP000607653"/>
    </source>
</evidence>
<name>A0A822XJD5_NELNU</name>
<dbReference type="AlphaFoldDB" id="A0A822XJD5"/>
<reference evidence="1 2" key="1">
    <citation type="journal article" date="2020" name="Mol. Biol. Evol.">
        <title>Distinct Expression and Methylation Patterns for Genes with Different Fates following a Single Whole-Genome Duplication in Flowering Plants.</title>
        <authorList>
            <person name="Shi T."/>
            <person name="Rahmani R.S."/>
            <person name="Gugger P.F."/>
            <person name="Wang M."/>
            <person name="Li H."/>
            <person name="Zhang Y."/>
            <person name="Li Z."/>
            <person name="Wang Q."/>
            <person name="Van de Peer Y."/>
            <person name="Marchal K."/>
            <person name="Chen J."/>
        </authorList>
    </citation>
    <scope>NUCLEOTIDE SEQUENCE [LARGE SCALE GENOMIC DNA]</scope>
    <source>
        <tissue evidence="1">Leaf</tissue>
    </source>
</reference>
<protein>
    <submittedName>
        <fullName evidence="1">Uncharacterized protein</fullName>
    </submittedName>
</protein>
<proteinExistence type="predicted"/>
<dbReference type="EMBL" id="DUZY01000001">
    <property type="protein sequence ID" value="DAD19179.1"/>
    <property type="molecule type" value="Genomic_DNA"/>
</dbReference>
<gene>
    <name evidence="1" type="ORF">HUJ06_020642</name>
</gene>
<dbReference type="Proteomes" id="UP000607653">
    <property type="component" value="Unassembled WGS sequence"/>
</dbReference>
<evidence type="ECO:0000313" key="1">
    <source>
        <dbReference type="EMBL" id="DAD19179.1"/>
    </source>
</evidence>
<comment type="caution">
    <text evidence="1">The sequence shown here is derived from an EMBL/GenBank/DDBJ whole genome shotgun (WGS) entry which is preliminary data.</text>
</comment>
<organism evidence="1 2">
    <name type="scientific">Nelumbo nucifera</name>
    <name type="common">Sacred lotus</name>
    <dbReference type="NCBI Taxonomy" id="4432"/>
    <lineage>
        <taxon>Eukaryota</taxon>
        <taxon>Viridiplantae</taxon>
        <taxon>Streptophyta</taxon>
        <taxon>Embryophyta</taxon>
        <taxon>Tracheophyta</taxon>
        <taxon>Spermatophyta</taxon>
        <taxon>Magnoliopsida</taxon>
        <taxon>Proteales</taxon>
        <taxon>Nelumbonaceae</taxon>
        <taxon>Nelumbo</taxon>
    </lineage>
</organism>
<sequence length="74" mass="7769">MGGSAGARCLPHAPLGLGFSMHIIADASIIMNDALCHQPGQAHGHILVHISIQVAIQSDRDTTPSCGVITKSRW</sequence>
<keyword evidence="2" id="KW-1185">Reference proteome</keyword>